<comment type="caution">
    <text evidence="1">The sequence shown here is derived from an EMBL/GenBank/DDBJ whole genome shotgun (WGS) entry which is preliminary data.</text>
</comment>
<sequence length="164" mass="17649">MALSPYDQGMLVVGAKAGLVEILRTDTLLTRLQRFSVLHSITGSLCSSLGTVSVSADVDLYTNSATTSRTDPHCLLTLRFAPVPNWMAGSTPLIAPGCNQEARVCGGWPAMSTMNAAQPATKSDTDLRSEVPDSSIGIEQFKRYSGWQLSDVIHVKLHKLSKTL</sequence>
<gene>
    <name evidence="1" type="ORF">PXEA_LOCUS22223</name>
</gene>
<evidence type="ECO:0000313" key="2">
    <source>
        <dbReference type="Proteomes" id="UP000784294"/>
    </source>
</evidence>
<name>A0A448X5P6_9PLAT</name>
<reference evidence="1" key="1">
    <citation type="submission" date="2018-11" db="EMBL/GenBank/DDBJ databases">
        <authorList>
            <consortium name="Pathogen Informatics"/>
        </authorList>
    </citation>
    <scope>NUCLEOTIDE SEQUENCE</scope>
</reference>
<evidence type="ECO:0000313" key="1">
    <source>
        <dbReference type="EMBL" id="VEL28783.1"/>
    </source>
</evidence>
<protein>
    <submittedName>
        <fullName evidence="1">Uncharacterized protein</fullName>
    </submittedName>
</protein>
<keyword evidence="2" id="KW-1185">Reference proteome</keyword>
<dbReference type="EMBL" id="CAAALY010097787">
    <property type="protein sequence ID" value="VEL28783.1"/>
    <property type="molecule type" value="Genomic_DNA"/>
</dbReference>
<dbReference type="AlphaFoldDB" id="A0A448X5P6"/>
<dbReference type="Proteomes" id="UP000784294">
    <property type="component" value="Unassembled WGS sequence"/>
</dbReference>
<proteinExistence type="predicted"/>
<organism evidence="1 2">
    <name type="scientific">Protopolystoma xenopodis</name>
    <dbReference type="NCBI Taxonomy" id="117903"/>
    <lineage>
        <taxon>Eukaryota</taxon>
        <taxon>Metazoa</taxon>
        <taxon>Spiralia</taxon>
        <taxon>Lophotrochozoa</taxon>
        <taxon>Platyhelminthes</taxon>
        <taxon>Monogenea</taxon>
        <taxon>Polyopisthocotylea</taxon>
        <taxon>Polystomatidea</taxon>
        <taxon>Polystomatidae</taxon>
        <taxon>Protopolystoma</taxon>
    </lineage>
</organism>
<accession>A0A448X5P6</accession>